<gene>
    <name evidence="2" type="primary">lsrG</name>
    <name evidence="2" type="ORF">SCARR_04090</name>
</gene>
<keyword evidence="3" id="KW-1185">Reference proteome</keyword>
<dbReference type="GO" id="GO:0016491">
    <property type="term" value="F:oxidoreductase activity"/>
    <property type="evidence" value="ECO:0007669"/>
    <property type="project" value="TreeGrafter"/>
</dbReference>
<dbReference type="SUPFAM" id="SSF54909">
    <property type="entry name" value="Dimeric alpha+beta barrel"/>
    <property type="match status" value="1"/>
</dbReference>
<dbReference type="PANTHER" id="PTHR33336:SF1">
    <property type="entry name" value="(4S)-4-HYDROXY-5-PHOSPHONOOXYPENTANE-2,3-DIONE ISOMERASE"/>
    <property type="match status" value="1"/>
</dbReference>
<dbReference type="GO" id="GO:0016853">
    <property type="term" value="F:isomerase activity"/>
    <property type="evidence" value="ECO:0007669"/>
    <property type="project" value="UniProtKB-KW"/>
</dbReference>
<feature type="domain" description="ABM" evidence="1">
    <location>
        <begin position="2"/>
        <end position="90"/>
    </location>
</feature>
<dbReference type="RefSeq" id="WP_136063429.1">
    <property type="nucleotide sequence ID" value="NZ_CAAHFH010000002.1"/>
</dbReference>
<protein>
    <submittedName>
        <fullName evidence="2">(4S)-4-hydroxy-5-phosphonooxypentane-2,3-dione isomerase</fullName>
    </submittedName>
</protein>
<keyword evidence="2" id="KW-0413">Isomerase</keyword>
<dbReference type="InterPro" id="IPR011008">
    <property type="entry name" value="Dimeric_a/b-barrel"/>
</dbReference>
<accession>A0A6C2UPL9</accession>
<dbReference type="Pfam" id="PF03992">
    <property type="entry name" value="ABM"/>
    <property type="match status" value="1"/>
</dbReference>
<dbReference type="Gene3D" id="3.30.70.100">
    <property type="match status" value="1"/>
</dbReference>
<name>A0A6C2UPL9_9BACT</name>
<reference evidence="2 3" key="1">
    <citation type="submission" date="2019-04" db="EMBL/GenBank/DDBJ databases">
        <authorList>
            <person name="Van Vliet M D."/>
        </authorList>
    </citation>
    <scope>NUCLEOTIDE SEQUENCE [LARGE SCALE GENOMIC DNA]</scope>
    <source>
        <strain evidence="2 3">F21</strain>
    </source>
</reference>
<evidence type="ECO:0000313" key="2">
    <source>
        <dbReference type="EMBL" id="VGO22009.1"/>
    </source>
</evidence>
<proteinExistence type="predicted"/>
<dbReference type="AlphaFoldDB" id="A0A6C2UPL9"/>
<dbReference type="InterPro" id="IPR007138">
    <property type="entry name" value="ABM_dom"/>
</dbReference>
<dbReference type="EMBL" id="CAAHFH010000002">
    <property type="protein sequence ID" value="VGO22009.1"/>
    <property type="molecule type" value="Genomic_DNA"/>
</dbReference>
<sequence>MFIVHVFIHVKPACIEKFKVATLANVRASIQEQGIARFDFLEQEDHPGRFVLVEVYRTPEDAANHKLTPHYQVWRDAVEHMMQEPRSSIKCANIAPDDSGWGAFLG</sequence>
<dbReference type="PROSITE" id="PS51725">
    <property type="entry name" value="ABM"/>
    <property type="match status" value="1"/>
</dbReference>
<dbReference type="GO" id="GO:0005829">
    <property type="term" value="C:cytosol"/>
    <property type="evidence" value="ECO:0007669"/>
    <property type="project" value="TreeGrafter"/>
</dbReference>
<organism evidence="2 3">
    <name type="scientific">Pontiella sulfatireligans</name>
    <dbReference type="NCBI Taxonomy" id="2750658"/>
    <lineage>
        <taxon>Bacteria</taxon>
        <taxon>Pseudomonadati</taxon>
        <taxon>Kiritimatiellota</taxon>
        <taxon>Kiritimatiellia</taxon>
        <taxon>Kiritimatiellales</taxon>
        <taxon>Pontiellaceae</taxon>
        <taxon>Pontiella</taxon>
    </lineage>
</organism>
<dbReference type="PANTHER" id="PTHR33336">
    <property type="entry name" value="QUINOL MONOOXYGENASE YGIN-RELATED"/>
    <property type="match status" value="1"/>
</dbReference>
<evidence type="ECO:0000313" key="3">
    <source>
        <dbReference type="Proteomes" id="UP000346198"/>
    </source>
</evidence>
<evidence type="ECO:0000259" key="1">
    <source>
        <dbReference type="PROSITE" id="PS51725"/>
    </source>
</evidence>
<dbReference type="InterPro" id="IPR050744">
    <property type="entry name" value="AI-2_Isomerase_LsrG"/>
</dbReference>
<dbReference type="Proteomes" id="UP000346198">
    <property type="component" value="Unassembled WGS sequence"/>
</dbReference>